<sequence length="57" mass="6184">MCPPTEEVKVSDGNRVFVEKSSYRFVNAPSGTVFTCWTALSKTMIGTGMLALAYGFS</sequence>
<reference evidence="1 2" key="1">
    <citation type="submission" date="2008-07" db="EMBL/GenBank/DDBJ databases">
        <authorList>
            <person name="El-Sayed N."/>
            <person name="Caler E."/>
            <person name="Inman J."/>
            <person name="Amedeo P."/>
            <person name="Hass B."/>
            <person name="Wortman J."/>
        </authorList>
    </citation>
    <scope>NUCLEOTIDE SEQUENCE [LARGE SCALE GENOMIC DNA]</scope>
    <source>
        <strain evidence="2">ATCC 50983 / TXsc</strain>
    </source>
</reference>
<dbReference type="RefSeq" id="XP_002769816.1">
    <property type="nucleotide sequence ID" value="XM_002769770.1"/>
</dbReference>
<accession>C5LL59</accession>
<proteinExistence type="predicted"/>
<protein>
    <submittedName>
        <fullName evidence="1">Uncharacterized protein</fullName>
    </submittedName>
</protein>
<name>C5LL59_PERM5</name>
<gene>
    <name evidence="1" type="ORF">Pmar_PMAR007996</name>
</gene>
<dbReference type="OrthoDB" id="438545at2759"/>
<evidence type="ECO:0000313" key="1">
    <source>
        <dbReference type="EMBL" id="EER02534.1"/>
    </source>
</evidence>
<dbReference type="EMBL" id="GG683065">
    <property type="protein sequence ID" value="EER02534.1"/>
    <property type="molecule type" value="Genomic_DNA"/>
</dbReference>
<organism evidence="2">
    <name type="scientific">Perkinsus marinus (strain ATCC 50983 / TXsc)</name>
    <dbReference type="NCBI Taxonomy" id="423536"/>
    <lineage>
        <taxon>Eukaryota</taxon>
        <taxon>Sar</taxon>
        <taxon>Alveolata</taxon>
        <taxon>Perkinsozoa</taxon>
        <taxon>Perkinsea</taxon>
        <taxon>Perkinsida</taxon>
        <taxon>Perkinsidae</taxon>
        <taxon>Perkinsus</taxon>
    </lineage>
</organism>
<dbReference type="AlphaFoldDB" id="C5LL59"/>
<evidence type="ECO:0000313" key="2">
    <source>
        <dbReference type="Proteomes" id="UP000007800"/>
    </source>
</evidence>
<dbReference type="GeneID" id="9047685"/>
<keyword evidence="2" id="KW-1185">Reference proteome</keyword>
<dbReference type="InParanoid" id="C5LL59"/>
<feature type="non-terminal residue" evidence="1">
    <location>
        <position position="57"/>
    </location>
</feature>
<dbReference type="Proteomes" id="UP000007800">
    <property type="component" value="Unassembled WGS sequence"/>
</dbReference>